<feature type="domain" description="ATP-dependent DNA ligase family profile" evidence="3">
    <location>
        <begin position="104"/>
        <end position="188"/>
    </location>
</feature>
<protein>
    <submittedName>
        <fullName evidence="4">RNA ligase family protein</fullName>
    </submittedName>
</protein>
<dbReference type="GO" id="GO:0016874">
    <property type="term" value="F:ligase activity"/>
    <property type="evidence" value="ECO:0007669"/>
    <property type="project" value="UniProtKB-KW"/>
</dbReference>
<evidence type="ECO:0000313" key="5">
    <source>
        <dbReference type="Proteomes" id="UP001169027"/>
    </source>
</evidence>
<dbReference type="RefSeq" id="WP_301805738.1">
    <property type="nucleotide sequence ID" value="NZ_JAUJZH010000003.1"/>
</dbReference>
<dbReference type="PROSITE" id="PS50160">
    <property type="entry name" value="DNA_LIGASE_A3"/>
    <property type="match status" value="1"/>
</dbReference>
<dbReference type="PANTHER" id="PTHR45674:SF4">
    <property type="entry name" value="DNA LIGASE 1"/>
    <property type="match status" value="1"/>
</dbReference>
<evidence type="ECO:0000256" key="1">
    <source>
        <dbReference type="ARBA" id="ARBA00007572"/>
    </source>
</evidence>
<dbReference type="CDD" id="cd07906">
    <property type="entry name" value="Adenylation_DNA_ligase_LigD_LigC"/>
    <property type="match status" value="1"/>
</dbReference>
<evidence type="ECO:0000313" key="4">
    <source>
        <dbReference type="EMBL" id="MDO1531987.1"/>
    </source>
</evidence>
<reference evidence="4" key="1">
    <citation type="submission" date="2023-06" db="EMBL/GenBank/DDBJ databases">
        <authorList>
            <person name="Jiang Y."/>
            <person name="Liu Q."/>
        </authorList>
    </citation>
    <scope>NUCLEOTIDE SEQUENCE</scope>
    <source>
        <strain evidence="4">CGMCC 1.12090</strain>
    </source>
</reference>
<dbReference type="EMBL" id="JAUKVY010000003">
    <property type="protein sequence ID" value="MDO1531987.1"/>
    <property type="molecule type" value="Genomic_DNA"/>
</dbReference>
<keyword evidence="5" id="KW-1185">Reference proteome</keyword>
<comment type="caution">
    <text evidence="4">The sequence shown here is derived from an EMBL/GenBank/DDBJ whole genome shotgun (WGS) entry which is preliminary data.</text>
</comment>
<dbReference type="Gene3D" id="3.30.470.30">
    <property type="entry name" value="DNA ligase/mRNA capping enzyme"/>
    <property type="match status" value="1"/>
</dbReference>
<keyword evidence="2 4" id="KW-0436">Ligase</keyword>
<dbReference type="InterPro" id="IPR012310">
    <property type="entry name" value="DNA_ligase_ATP-dep_cent"/>
</dbReference>
<dbReference type="InterPro" id="IPR050191">
    <property type="entry name" value="ATP-dep_DNA_ligase"/>
</dbReference>
<evidence type="ECO:0000259" key="3">
    <source>
        <dbReference type="PROSITE" id="PS50160"/>
    </source>
</evidence>
<dbReference type="Gene3D" id="3.30.1490.70">
    <property type="match status" value="1"/>
</dbReference>
<gene>
    <name evidence="4" type="ORF">Q2T77_06785</name>
</gene>
<name>A0ABT8RZ84_9BURK</name>
<accession>A0ABT8RZ84</accession>
<evidence type="ECO:0000256" key="2">
    <source>
        <dbReference type="ARBA" id="ARBA00022598"/>
    </source>
</evidence>
<organism evidence="4 5">
    <name type="scientific">Variovorax ginsengisoli</name>
    <dbReference type="NCBI Taxonomy" id="363844"/>
    <lineage>
        <taxon>Bacteria</taxon>
        <taxon>Pseudomonadati</taxon>
        <taxon>Pseudomonadota</taxon>
        <taxon>Betaproteobacteria</taxon>
        <taxon>Burkholderiales</taxon>
        <taxon>Comamonadaceae</taxon>
        <taxon>Variovorax</taxon>
    </lineage>
</organism>
<dbReference type="PANTHER" id="PTHR45674">
    <property type="entry name" value="DNA LIGASE 1/3 FAMILY MEMBER"/>
    <property type="match status" value="1"/>
</dbReference>
<dbReference type="Pfam" id="PF01068">
    <property type="entry name" value="DNA_ligase_A_M"/>
    <property type="match status" value="1"/>
</dbReference>
<dbReference type="SUPFAM" id="SSF56091">
    <property type="entry name" value="DNA ligase/mRNA capping enzyme, catalytic domain"/>
    <property type="match status" value="1"/>
</dbReference>
<dbReference type="Proteomes" id="UP001169027">
    <property type="component" value="Unassembled WGS sequence"/>
</dbReference>
<sequence>MLLDERPLPLTAPGWIFEIKYDGYRMTAMFGDGKCQLRTRNGADATRWFPEVAKSLAALRGGPYVTDGEVCAFDEIGRSDFNRLQDRARRRRWYEGCDLVGYAVFDLMVDHGIDITQHTLLQRKALLAELLDPSPENVLAVGHFDEDIPRIFNDAVLGLKLEGLVAKRDDSIYVPGSRSRDWVKVKRKGAVPAERFKR</sequence>
<comment type="similarity">
    <text evidence="1">Belongs to the ATP-dependent DNA ligase family.</text>
</comment>
<proteinExistence type="inferred from homology"/>